<dbReference type="EMBL" id="JABBWG010000014">
    <property type="protein sequence ID" value="KAG1817098.1"/>
    <property type="molecule type" value="Genomic_DNA"/>
</dbReference>
<proteinExistence type="predicted"/>
<protein>
    <submittedName>
        <fullName evidence="1">Uncharacterized protein</fullName>
    </submittedName>
</protein>
<accession>A0A9P7ECH5</accession>
<dbReference type="AlphaFoldDB" id="A0A9P7ECH5"/>
<evidence type="ECO:0000313" key="2">
    <source>
        <dbReference type="Proteomes" id="UP000807769"/>
    </source>
</evidence>
<dbReference type="Proteomes" id="UP000807769">
    <property type="component" value="Unassembled WGS sequence"/>
</dbReference>
<sequence length="171" mass="18337">MNALNMQGGLRRKISATSRYNYQNTNGYCDGYCTRSGDNWVKRDVGTVTGSASHHHATPRQGVRTAALDGVVAPHESVSFERGQAVEEGVAEFVESPEDGDRSVGLSEDAFHWVSAQGLCRTMPNSLKMRVANVFHTGLLGAQCIHSTYSEGDSALSPISKFGGGVCLVND</sequence>
<dbReference type="GeneID" id="64626854"/>
<comment type="caution">
    <text evidence="1">The sequence shown here is derived from an EMBL/GenBank/DDBJ whole genome shotgun (WGS) entry which is preliminary data.</text>
</comment>
<keyword evidence="2" id="KW-1185">Reference proteome</keyword>
<organism evidence="1 2">
    <name type="scientific">Suillus subaureus</name>
    <dbReference type="NCBI Taxonomy" id="48587"/>
    <lineage>
        <taxon>Eukaryota</taxon>
        <taxon>Fungi</taxon>
        <taxon>Dikarya</taxon>
        <taxon>Basidiomycota</taxon>
        <taxon>Agaricomycotina</taxon>
        <taxon>Agaricomycetes</taxon>
        <taxon>Agaricomycetidae</taxon>
        <taxon>Boletales</taxon>
        <taxon>Suillineae</taxon>
        <taxon>Suillaceae</taxon>
        <taxon>Suillus</taxon>
    </lineage>
</organism>
<evidence type="ECO:0000313" key="1">
    <source>
        <dbReference type="EMBL" id="KAG1817098.1"/>
    </source>
</evidence>
<name>A0A9P7ECH5_9AGAM</name>
<dbReference type="RefSeq" id="XP_041193517.1">
    <property type="nucleotide sequence ID" value="XM_041332837.1"/>
</dbReference>
<gene>
    <name evidence="1" type="ORF">BJ212DRAFT_1299271</name>
</gene>
<reference evidence="1" key="1">
    <citation type="journal article" date="2020" name="New Phytol.">
        <title>Comparative genomics reveals dynamic genome evolution in host specialist ectomycorrhizal fungi.</title>
        <authorList>
            <person name="Lofgren L.A."/>
            <person name="Nguyen N.H."/>
            <person name="Vilgalys R."/>
            <person name="Ruytinx J."/>
            <person name="Liao H.L."/>
            <person name="Branco S."/>
            <person name="Kuo A."/>
            <person name="LaButti K."/>
            <person name="Lipzen A."/>
            <person name="Andreopoulos W."/>
            <person name="Pangilinan J."/>
            <person name="Riley R."/>
            <person name="Hundley H."/>
            <person name="Na H."/>
            <person name="Barry K."/>
            <person name="Grigoriev I.V."/>
            <person name="Stajich J.E."/>
            <person name="Kennedy P.G."/>
        </authorList>
    </citation>
    <scope>NUCLEOTIDE SEQUENCE</scope>
    <source>
        <strain evidence="1">MN1</strain>
    </source>
</reference>